<proteinExistence type="predicted"/>
<name>K1WH85_MARBU</name>
<accession>K1WH85</accession>
<reference evidence="1 2" key="1">
    <citation type="journal article" date="2012" name="BMC Genomics">
        <title>Sequencing the genome of Marssonina brunnea reveals fungus-poplar co-evolution.</title>
        <authorList>
            <person name="Zhu S."/>
            <person name="Cao Y.-Z."/>
            <person name="Jiang C."/>
            <person name="Tan B.-Y."/>
            <person name="Wang Z."/>
            <person name="Feng S."/>
            <person name="Zhang L."/>
            <person name="Su X.-H."/>
            <person name="Brejova B."/>
            <person name="Vinar T."/>
            <person name="Xu M."/>
            <person name="Wang M.-X."/>
            <person name="Zhang S.-G."/>
            <person name="Huang M.-R."/>
            <person name="Wu R."/>
            <person name="Zhou Y."/>
        </authorList>
    </citation>
    <scope>NUCLEOTIDE SEQUENCE [LARGE SCALE GENOMIC DNA]</scope>
    <source>
        <strain evidence="1 2">MB_m1</strain>
    </source>
</reference>
<gene>
    <name evidence="1" type="ORF">MBM_04537</name>
</gene>
<dbReference type="OrthoDB" id="3780108at2759"/>
<sequence>MLLSKKHAAIYYNTESEGETVYCYLTEEQLKTIYKRFGYPLAGRFAAVLKKAEHEFKRDLLYNIQNVGLVERYHVLVRRAFKIVTKELPKASREDRLQMAIKAINDTARPNSLVLTLFVFNTLLRLTEQDRPAAIPTVPDEEEDDSYVLFTKDSEVLIIDKERRDYKLLAKLRAERIIKSPGALFQESKAKELAGLIA</sequence>
<keyword evidence="2" id="KW-1185">Reference proteome</keyword>
<dbReference type="KEGG" id="mbe:MBM_04537"/>
<dbReference type="AlphaFoldDB" id="K1WH85"/>
<dbReference type="HOGENOM" id="CLU_1378394_0_0_1"/>
<organism evidence="1 2">
    <name type="scientific">Marssonina brunnea f. sp. multigermtubi (strain MB_m1)</name>
    <name type="common">Marssonina leaf spot fungus</name>
    <dbReference type="NCBI Taxonomy" id="1072389"/>
    <lineage>
        <taxon>Eukaryota</taxon>
        <taxon>Fungi</taxon>
        <taxon>Dikarya</taxon>
        <taxon>Ascomycota</taxon>
        <taxon>Pezizomycotina</taxon>
        <taxon>Leotiomycetes</taxon>
        <taxon>Helotiales</taxon>
        <taxon>Drepanopezizaceae</taxon>
        <taxon>Drepanopeziza</taxon>
    </lineage>
</organism>
<protein>
    <submittedName>
        <fullName evidence="1">Uncharacterized protein</fullName>
    </submittedName>
</protein>
<evidence type="ECO:0000313" key="1">
    <source>
        <dbReference type="EMBL" id="EKD16960.1"/>
    </source>
</evidence>
<dbReference type="Proteomes" id="UP000006753">
    <property type="component" value="Unassembled WGS sequence"/>
</dbReference>
<dbReference type="InParanoid" id="K1WH85"/>
<evidence type="ECO:0000313" key="2">
    <source>
        <dbReference type="Proteomes" id="UP000006753"/>
    </source>
</evidence>
<dbReference type="EMBL" id="JH921437">
    <property type="protein sequence ID" value="EKD16960.1"/>
    <property type="molecule type" value="Genomic_DNA"/>
</dbReference>